<sequence length="373" mass="40692">MSLDEIELGRPPRAVRRLRRGPVIGAGATVLAVALVVGGVVAVRDGWGRDVQPAPQVPTPTETTSPGDAEYQDLPVWWSPDLDQELNLPWLRDSPLPREIDLTAEVPHLADSPIERAVAAFAGPDFQDPRSVVLVAPDGDLRRLDLTALEPWEDATGVPHSLATPSMLSPDGRRLVFPQHGHLSLYDLATHEWSQLDARGAETAYVRWQLDDLLVLPRERAPTGPLFSVDGVPSGRGEIAPPQVLDLMEAMRNPYGLERAIDDGVATRSAQSWGMGPAIPIRESAVYFAGPAYLVVTGGLKGSSILAFMTGIDDERWMDAPPVAGWLDADTVVYESVAEDRDLLIAWDVDTRTFRRVMSVTPGWQSSFARLHS</sequence>
<accession>A0ABP8YZ54</accession>
<feature type="region of interest" description="Disordered" evidence="1">
    <location>
        <begin position="49"/>
        <end position="69"/>
    </location>
</feature>
<evidence type="ECO:0008006" key="5">
    <source>
        <dbReference type="Google" id="ProtNLM"/>
    </source>
</evidence>
<dbReference type="EMBL" id="BAABKN010000015">
    <property type="protein sequence ID" value="GAA4740990.1"/>
    <property type="molecule type" value="Genomic_DNA"/>
</dbReference>
<name>A0ABP8YZ54_9ACTN</name>
<dbReference type="RefSeq" id="WP_345527304.1">
    <property type="nucleotide sequence ID" value="NZ_BAABKN010000015.1"/>
</dbReference>
<reference evidence="4" key="1">
    <citation type="journal article" date="2019" name="Int. J. Syst. Evol. Microbiol.">
        <title>The Global Catalogue of Microorganisms (GCM) 10K type strain sequencing project: providing services to taxonomists for standard genome sequencing and annotation.</title>
        <authorList>
            <consortium name="The Broad Institute Genomics Platform"/>
            <consortium name="The Broad Institute Genome Sequencing Center for Infectious Disease"/>
            <person name="Wu L."/>
            <person name="Ma J."/>
        </authorList>
    </citation>
    <scope>NUCLEOTIDE SEQUENCE [LARGE SCALE GENOMIC DNA]</scope>
    <source>
        <strain evidence="4">JCM 18532</strain>
    </source>
</reference>
<dbReference type="SUPFAM" id="SSF82171">
    <property type="entry name" value="DPP6 N-terminal domain-like"/>
    <property type="match status" value="1"/>
</dbReference>
<evidence type="ECO:0000256" key="2">
    <source>
        <dbReference type="SAM" id="Phobius"/>
    </source>
</evidence>
<keyword evidence="2" id="KW-0472">Membrane</keyword>
<protein>
    <recommendedName>
        <fullName evidence="5">WD40 repeat domain-containing protein</fullName>
    </recommendedName>
</protein>
<keyword evidence="4" id="KW-1185">Reference proteome</keyword>
<feature type="transmembrane region" description="Helical" evidence="2">
    <location>
        <begin position="21"/>
        <end position="43"/>
    </location>
</feature>
<keyword evidence="2" id="KW-0812">Transmembrane</keyword>
<gene>
    <name evidence="3" type="ORF">GCM10023350_26910</name>
</gene>
<keyword evidence="2" id="KW-1133">Transmembrane helix</keyword>
<evidence type="ECO:0000313" key="4">
    <source>
        <dbReference type="Proteomes" id="UP001499882"/>
    </source>
</evidence>
<proteinExistence type="predicted"/>
<comment type="caution">
    <text evidence="3">The sequence shown here is derived from an EMBL/GenBank/DDBJ whole genome shotgun (WGS) entry which is preliminary data.</text>
</comment>
<evidence type="ECO:0000313" key="3">
    <source>
        <dbReference type="EMBL" id="GAA4740990.1"/>
    </source>
</evidence>
<dbReference type="Proteomes" id="UP001499882">
    <property type="component" value="Unassembled WGS sequence"/>
</dbReference>
<evidence type="ECO:0000256" key="1">
    <source>
        <dbReference type="SAM" id="MobiDB-lite"/>
    </source>
</evidence>
<organism evidence="3 4">
    <name type="scientific">Nocardioides endophyticus</name>
    <dbReference type="NCBI Taxonomy" id="1353775"/>
    <lineage>
        <taxon>Bacteria</taxon>
        <taxon>Bacillati</taxon>
        <taxon>Actinomycetota</taxon>
        <taxon>Actinomycetes</taxon>
        <taxon>Propionibacteriales</taxon>
        <taxon>Nocardioidaceae</taxon>
        <taxon>Nocardioides</taxon>
    </lineage>
</organism>